<proteinExistence type="inferred from homology"/>
<dbReference type="PRINTS" id="PR00105">
    <property type="entry name" value="C5METTRFRASE"/>
</dbReference>
<evidence type="ECO:0000313" key="10">
    <source>
        <dbReference type="Proteomes" id="UP000450161"/>
    </source>
</evidence>
<dbReference type="GO" id="GO:0044027">
    <property type="term" value="P:negative regulation of gene expression via chromosomal CpG island methylation"/>
    <property type="evidence" value="ECO:0007669"/>
    <property type="project" value="TreeGrafter"/>
</dbReference>
<dbReference type="PROSITE" id="PS51679">
    <property type="entry name" value="SAM_MT_C5"/>
    <property type="match status" value="1"/>
</dbReference>
<dbReference type="InterPro" id="IPR018117">
    <property type="entry name" value="C5_DNA_meth_AS"/>
</dbReference>
<comment type="catalytic activity">
    <reaction evidence="5 8">
        <text>a 2'-deoxycytidine in DNA + S-adenosyl-L-methionine = a 5-methyl-2'-deoxycytidine in DNA + S-adenosyl-L-homocysteine + H(+)</text>
        <dbReference type="Rhea" id="RHEA:13681"/>
        <dbReference type="Rhea" id="RHEA-COMP:11369"/>
        <dbReference type="Rhea" id="RHEA-COMP:11370"/>
        <dbReference type="ChEBI" id="CHEBI:15378"/>
        <dbReference type="ChEBI" id="CHEBI:57856"/>
        <dbReference type="ChEBI" id="CHEBI:59789"/>
        <dbReference type="ChEBI" id="CHEBI:85452"/>
        <dbReference type="ChEBI" id="CHEBI:85454"/>
        <dbReference type="EC" id="2.1.1.37"/>
    </reaction>
</comment>
<organism evidence="9 10">
    <name type="scientific">Segatella copri</name>
    <dbReference type="NCBI Taxonomy" id="165179"/>
    <lineage>
        <taxon>Bacteria</taxon>
        <taxon>Pseudomonadati</taxon>
        <taxon>Bacteroidota</taxon>
        <taxon>Bacteroidia</taxon>
        <taxon>Bacteroidales</taxon>
        <taxon>Prevotellaceae</taxon>
        <taxon>Segatella</taxon>
    </lineage>
</organism>
<dbReference type="InterPro" id="IPR031303">
    <property type="entry name" value="C5_meth_CS"/>
</dbReference>
<dbReference type="Pfam" id="PF00145">
    <property type="entry name" value="DNA_methylase"/>
    <property type="match status" value="1"/>
</dbReference>
<feature type="active site" evidence="6">
    <location>
        <position position="84"/>
    </location>
</feature>
<dbReference type="Gene3D" id="3.40.50.150">
    <property type="entry name" value="Vaccinia Virus protein VP39"/>
    <property type="match status" value="1"/>
</dbReference>
<sequence>MAEKKQYTFIDLFSGCGGMSLGFEWNGFKELLAIDNWKDALATYEHNRKNTQTLCADLSCLSPDKVKEDYNITNVDVIIGGPPCQGFSVAGKRIIEDERNKLYKSFVDFVKCFHPKAFVMENVPNILSIGGGIVKDSIMKDFEAIGYTVNVQVMTASDYGVPQNRRRAVFVGFADGTKYSFPNPLRSPKVTSYEALCDLPEGSLANGAAYPMDAQNDYQRFIRQDSNGVYNHDITIHNDKTKKIIAMVPDGGNYKDLPEELQQTRKVHIAWTRLNSKKPSFTIDCGHNHHFHYQYNRVPTVRESARIQSFPDNFIFLGNKGSQLKQVGNAVPPLMSRAISEQLKKYL</sequence>
<keyword evidence="3 6" id="KW-0949">S-adenosyl-L-methionine</keyword>
<dbReference type="AlphaFoldDB" id="A0A6I2U4D3"/>
<dbReference type="GO" id="GO:0009307">
    <property type="term" value="P:DNA restriction-modification system"/>
    <property type="evidence" value="ECO:0007669"/>
    <property type="project" value="UniProtKB-KW"/>
</dbReference>
<dbReference type="EMBL" id="VUNF01000027">
    <property type="protein sequence ID" value="MST78394.1"/>
    <property type="molecule type" value="Genomic_DNA"/>
</dbReference>
<keyword evidence="1 6" id="KW-0489">Methyltransferase</keyword>
<evidence type="ECO:0000256" key="3">
    <source>
        <dbReference type="ARBA" id="ARBA00022691"/>
    </source>
</evidence>
<name>A0A6I2U4D3_9BACT</name>
<dbReference type="PANTHER" id="PTHR10629:SF52">
    <property type="entry name" value="DNA (CYTOSINE-5)-METHYLTRANSFERASE 1"/>
    <property type="match status" value="1"/>
</dbReference>
<keyword evidence="4" id="KW-0680">Restriction system</keyword>
<dbReference type="InterPro" id="IPR050390">
    <property type="entry name" value="C5-Methyltransferase"/>
</dbReference>
<dbReference type="PROSITE" id="PS00095">
    <property type="entry name" value="C5_MTASE_2"/>
    <property type="match status" value="1"/>
</dbReference>
<comment type="caution">
    <text evidence="9">The sequence shown here is derived from an EMBL/GenBank/DDBJ whole genome shotgun (WGS) entry which is preliminary data.</text>
</comment>
<dbReference type="GO" id="GO:0003886">
    <property type="term" value="F:DNA (cytosine-5-)-methyltransferase activity"/>
    <property type="evidence" value="ECO:0007669"/>
    <property type="project" value="UniProtKB-EC"/>
</dbReference>
<accession>A0A6I2U4D3</accession>
<evidence type="ECO:0000256" key="6">
    <source>
        <dbReference type="PROSITE-ProRule" id="PRU01016"/>
    </source>
</evidence>
<dbReference type="GO" id="GO:0032259">
    <property type="term" value="P:methylation"/>
    <property type="evidence" value="ECO:0007669"/>
    <property type="project" value="UniProtKB-KW"/>
</dbReference>
<dbReference type="PANTHER" id="PTHR10629">
    <property type="entry name" value="CYTOSINE-SPECIFIC METHYLTRANSFERASE"/>
    <property type="match status" value="1"/>
</dbReference>
<evidence type="ECO:0000256" key="4">
    <source>
        <dbReference type="ARBA" id="ARBA00022747"/>
    </source>
</evidence>
<evidence type="ECO:0000256" key="7">
    <source>
        <dbReference type="RuleBase" id="RU000416"/>
    </source>
</evidence>
<evidence type="ECO:0000256" key="8">
    <source>
        <dbReference type="RuleBase" id="RU000417"/>
    </source>
</evidence>
<evidence type="ECO:0000256" key="2">
    <source>
        <dbReference type="ARBA" id="ARBA00022679"/>
    </source>
</evidence>
<evidence type="ECO:0000256" key="5">
    <source>
        <dbReference type="ARBA" id="ARBA00047422"/>
    </source>
</evidence>
<dbReference type="Gene3D" id="3.90.120.10">
    <property type="entry name" value="DNA Methylase, subunit A, domain 2"/>
    <property type="match status" value="1"/>
</dbReference>
<gene>
    <name evidence="9" type="ORF">FYJ72_12150</name>
</gene>
<dbReference type="PROSITE" id="PS00094">
    <property type="entry name" value="C5_MTASE_1"/>
    <property type="match status" value="1"/>
</dbReference>
<dbReference type="InterPro" id="IPR029063">
    <property type="entry name" value="SAM-dependent_MTases_sf"/>
</dbReference>
<dbReference type="Proteomes" id="UP000450161">
    <property type="component" value="Unassembled WGS sequence"/>
</dbReference>
<comment type="similarity">
    <text evidence="6 7">Belongs to the class I-like SAM-binding methyltransferase superfamily. C5-methyltransferase family.</text>
</comment>
<evidence type="ECO:0000256" key="1">
    <source>
        <dbReference type="ARBA" id="ARBA00022603"/>
    </source>
</evidence>
<dbReference type="SUPFAM" id="SSF53335">
    <property type="entry name" value="S-adenosyl-L-methionine-dependent methyltransferases"/>
    <property type="match status" value="1"/>
</dbReference>
<evidence type="ECO:0000313" key="9">
    <source>
        <dbReference type="EMBL" id="MST78394.1"/>
    </source>
</evidence>
<dbReference type="InterPro" id="IPR001525">
    <property type="entry name" value="C5_MeTfrase"/>
</dbReference>
<dbReference type="EC" id="2.1.1.37" evidence="8"/>
<dbReference type="GO" id="GO:0003677">
    <property type="term" value="F:DNA binding"/>
    <property type="evidence" value="ECO:0007669"/>
    <property type="project" value="TreeGrafter"/>
</dbReference>
<dbReference type="RefSeq" id="WP_154482394.1">
    <property type="nucleotide sequence ID" value="NZ_VUNF01000027.1"/>
</dbReference>
<protein>
    <recommendedName>
        <fullName evidence="8">Cytosine-specific methyltransferase</fullName>
        <ecNumber evidence="8">2.1.1.37</ecNumber>
    </recommendedName>
</protein>
<reference evidence="9 10" key="1">
    <citation type="submission" date="2019-08" db="EMBL/GenBank/DDBJ databases">
        <title>In-depth cultivation of the pig gut microbiome towards novel bacterial diversity and tailored functional studies.</title>
        <authorList>
            <person name="Wylensek D."/>
            <person name="Hitch T.C.A."/>
            <person name="Clavel T."/>
        </authorList>
    </citation>
    <scope>NUCLEOTIDE SEQUENCE [LARGE SCALE GENOMIC DNA]</scope>
    <source>
        <strain evidence="9 10">LKV-178-WT-2C</strain>
    </source>
</reference>
<dbReference type="NCBIfam" id="TIGR00675">
    <property type="entry name" value="dcm"/>
    <property type="match status" value="1"/>
</dbReference>
<keyword evidence="2 6" id="KW-0808">Transferase</keyword>